<dbReference type="Gene3D" id="2.60.120.1440">
    <property type="match status" value="1"/>
</dbReference>
<name>A0ABU1IHH0_9BURK</name>
<protein>
    <submittedName>
        <fullName evidence="4">Transmembrane sensor</fullName>
    </submittedName>
</protein>
<keyword evidence="2" id="KW-0472">Membrane</keyword>
<dbReference type="Pfam" id="PF04773">
    <property type="entry name" value="FecR"/>
    <property type="match status" value="1"/>
</dbReference>
<keyword evidence="2" id="KW-1133">Transmembrane helix</keyword>
<sequence>MSAAAQDGVGQAAAALTPQPPRAPSELACSGDALNDALQAERDELRALFPLPAPRSPGRRTVRSRTRNAGLALAVMATAAAVVVGLDPAWHTEQHATAIGEQRTVALADGTRLTLDTATGVRVRWHLRSRRLELLQGRARFDVAPSSLRPLYVAAGSVQVRVVGTVFDVRREGYAPGPVQDSARPQVRVTVLEGRVQVRDAAHAGAAWVLGPGQRLLAGGAQPAAPEAFDTSPSQGDAAGGWAQGRLVFDRVPLRDALAEVQRYRSAPIRLHGDGRLAQQAVSGVFETTRTDQLLDLLPHALGARVQRRADGSVDVSR</sequence>
<organism evidence="4 5">
    <name type="scientific">Paracidovorax wautersii</name>
    <dbReference type="NCBI Taxonomy" id="1177982"/>
    <lineage>
        <taxon>Bacteria</taxon>
        <taxon>Pseudomonadati</taxon>
        <taxon>Pseudomonadota</taxon>
        <taxon>Betaproteobacteria</taxon>
        <taxon>Burkholderiales</taxon>
        <taxon>Comamonadaceae</taxon>
        <taxon>Paracidovorax</taxon>
    </lineage>
</organism>
<dbReference type="InterPro" id="IPR012373">
    <property type="entry name" value="Ferrdict_sens_TM"/>
</dbReference>
<feature type="domain" description="FecR protein" evidence="3">
    <location>
        <begin position="95"/>
        <end position="197"/>
    </location>
</feature>
<evidence type="ECO:0000256" key="1">
    <source>
        <dbReference type="SAM" id="MobiDB-lite"/>
    </source>
</evidence>
<keyword evidence="2 4" id="KW-0812">Transmembrane</keyword>
<evidence type="ECO:0000259" key="3">
    <source>
        <dbReference type="Pfam" id="PF04773"/>
    </source>
</evidence>
<evidence type="ECO:0000313" key="4">
    <source>
        <dbReference type="EMBL" id="MDR6216426.1"/>
    </source>
</evidence>
<evidence type="ECO:0000256" key="2">
    <source>
        <dbReference type="SAM" id="Phobius"/>
    </source>
</evidence>
<dbReference type="RefSeq" id="WP_309831826.1">
    <property type="nucleotide sequence ID" value="NZ_JAVIZX010000001.1"/>
</dbReference>
<evidence type="ECO:0000313" key="5">
    <source>
        <dbReference type="Proteomes" id="UP001267710"/>
    </source>
</evidence>
<dbReference type="InterPro" id="IPR006860">
    <property type="entry name" value="FecR"/>
</dbReference>
<feature type="transmembrane region" description="Helical" evidence="2">
    <location>
        <begin position="69"/>
        <end position="90"/>
    </location>
</feature>
<dbReference type="PANTHER" id="PTHR30273:SF2">
    <property type="entry name" value="PROTEIN FECR"/>
    <property type="match status" value="1"/>
</dbReference>
<comment type="caution">
    <text evidence="4">The sequence shown here is derived from an EMBL/GenBank/DDBJ whole genome shotgun (WGS) entry which is preliminary data.</text>
</comment>
<dbReference type="EMBL" id="JAVIZX010000001">
    <property type="protein sequence ID" value="MDR6216426.1"/>
    <property type="molecule type" value="Genomic_DNA"/>
</dbReference>
<keyword evidence="5" id="KW-1185">Reference proteome</keyword>
<gene>
    <name evidence="4" type="ORF">QE399_004115</name>
</gene>
<dbReference type="PANTHER" id="PTHR30273">
    <property type="entry name" value="PERIPLASMIC SIGNAL SENSOR AND SIGMA FACTOR ACTIVATOR FECR-RELATED"/>
    <property type="match status" value="1"/>
</dbReference>
<feature type="region of interest" description="Disordered" evidence="1">
    <location>
        <begin position="1"/>
        <end position="29"/>
    </location>
</feature>
<proteinExistence type="predicted"/>
<dbReference type="PIRSF" id="PIRSF018266">
    <property type="entry name" value="FecR"/>
    <property type="match status" value="1"/>
</dbReference>
<feature type="compositionally biased region" description="Low complexity" evidence="1">
    <location>
        <begin position="1"/>
        <end position="15"/>
    </location>
</feature>
<dbReference type="Gene3D" id="3.55.50.30">
    <property type="match status" value="1"/>
</dbReference>
<dbReference type="Proteomes" id="UP001267710">
    <property type="component" value="Unassembled WGS sequence"/>
</dbReference>
<accession>A0ABU1IHH0</accession>
<reference evidence="4 5" key="1">
    <citation type="submission" date="2023-08" db="EMBL/GenBank/DDBJ databases">
        <title>Functional and genomic diversity of the sorghum phyllosphere microbiome.</title>
        <authorList>
            <person name="Shade A."/>
        </authorList>
    </citation>
    <scope>NUCLEOTIDE SEQUENCE [LARGE SCALE GENOMIC DNA]</scope>
    <source>
        <strain evidence="4 5">SORGH_AS_0335</strain>
    </source>
</reference>